<reference evidence="4" key="1">
    <citation type="submission" date="2020-01" db="EMBL/GenBank/DDBJ databases">
        <authorList>
            <consortium name="DOE Joint Genome Institute"/>
            <person name="Haridas S."/>
            <person name="Albert R."/>
            <person name="Binder M."/>
            <person name="Bloem J."/>
            <person name="Labutti K."/>
            <person name="Salamov A."/>
            <person name="Andreopoulos B."/>
            <person name="Baker S.E."/>
            <person name="Barry K."/>
            <person name="Bills G."/>
            <person name="Bluhm B.H."/>
            <person name="Cannon C."/>
            <person name="Castanera R."/>
            <person name="Culley D.E."/>
            <person name="Daum C."/>
            <person name="Ezra D."/>
            <person name="Gonzalez J.B."/>
            <person name="Henrissat B."/>
            <person name="Kuo A."/>
            <person name="Liang C."/>
            <person name="Lipzen A."/>
            <person name="Lutzoni F."/>
            <person name="Magnuson J."/>
            <person name="Mondo S."/>
            <person name="Nolan M."/>
            <person name="Ohm R."/>
            <person name="Pangilinan J."/>
            <person name="Park H.-J."/>
            <person name="Ramirez L."/>
            <person name="Alfaro M."/>
            <person name="Sun H."/>
            <person name="Tritt A."/>
            <person name="Yoshinaga Y."/>
            <person name="Zwiers L.-H."/>
            <person name="Turgeon B.G."/>
            <person name="Goodwin S.B."/>
            <person name="Spatafora J.W."/>
            <person name="Crous P.W."/>
            <person name="Grigoriev I.V."/>
        </authorList>
    </citation>
    <scope>NUCLEOTIDE SEQUENCE</scope>
    <source>
        <strain evidence="4">P77</strain>
    </source>
</reference>
<keyword evidence="1" id="KW-0863">Zinc-finger</keyword>
<feature type="domain" description="C2H2-type" evidence="3">
    <location>
        <begin position="67"/>
        <end position="87"/>
    </location>
</feature>
<organism evidence="4 5">
    <name type="scientific">Decorospora gaudefroyi</name>
    <dbReference type="NCBI Taxonomy" id="184978"/>
    <lineage>
        <taxon>Eukaryota</taxon>
        <taxon>Fungi</taxon>
        <taxon>Dikarya</taxon>
        <taxon>Ascomycota</taxon>
        <taxon>Pezizomycotina</taxon>
        <taxon>Dothideomycetes</taxon>
        <taxon>Pleosporomycetidae</taxon>
        <taxon>Pleosporales</taxon>
        <taxon>Pleosporineae</taxon>
        <taxon>Pleosporaceae</taxon>
        <taxon>Decorospora</taxon>
    </lineage>
</organism>
<dbReference type="EMBL" id="ML975437">
    <property type="protein sequence ID" value="KAF1829546.1"/>
    <property type="molecule type" value="Genomic_DNA"/>
</dbReference>
<accession>A0A6A5K0H5</accession>
<dbReference type="InterPro" id="IPR013087">
    <property type="entry name" value="Znf_C2H2_type"/>
</dbReference>
<dbReference type="OrthoDB" id="3799995at2759"/>
<keyword evidence="1" id="KW-0862">Zinc</keyword>
<evidence type="ECO:0000256" key="2">
    <source>
        <dbReference type="SAM" id="MobiDB-lite"/>
    </source>
</evidence>
<feature type="region of interest" description="Disordered" evidence="2">
    <location>
        <begin position="1"/>
        <end position="62"/>
    </location>
</feature>
<evidence type="ECO:0000313" key="5">
    <source>
        <dbReference type="Proteomes" id="UP000800040"/>
    </source>
</evidence>
<feature type="compositionally biased region" description="Low complexity" evidence="2">
    <location>
        <begin position="14"/>
        <end position="29"/>
    </location>
</feature>
<dbReference type="AlphaFoldDB" id="A0A6A5K0H5"/>
<protein>
    <recommendedName>
        <fullName evidence="3">C2H2-type domain-containing protein</fullName>
    </recommendedName>
</protein>
<evidence type="ECO:0000313" key="4">
    <source>
        <dbReference type="EMBL" id="KAF1829546.1"/>
    </source>
</evidence>
<evidence type="ECO:0000256" key="1">
    <source>
        <dbReference type="PROSITE-ProRule" id="PRU00042"/>
    </source>
</evidence>
<feature type="region of interest" description="Disordered" evidence="2">
    <location>
        <begin position="189"/>
        <end position="220"/>
    </location>
</feature>
<name>A0A6A5K0H5_9PLEO</name>
<dbReference type="Proteomes" id="UP000800040">
    <property type="component" value="Unassembled WGS sequence"/>
</dbReference>
<feature type="region of interest" description="Disordered" evidence="2">
    <location>
        <begin position="746"/>
        <end position="777"/>
    </location>
</feature>
<sequence>MEPKVEIGERQGRADQSAAASNPAALTSSRSDVPEPSQEDDGRVESGAPPRDGTDASTDGDESNKLFMCQHCNRTYDSKASLSRHQREKRSKCAKDRGEGEDSATIWACSRCRAHMAKKFSAERHINDACWKICDECCEAGNATCNAYYSTGDCDYCKEQGLSCTKHNSAVKDSTAECLTVAAALRDKPAPKSRAITTSTPKRDKGKRKAAVSPESGPELKSLKFSSNILRQRGLRDDISATPPSLRKASGRAPPPRLDLAHLQRPPQDSLAVPLTGVMLDRQAIESATFEEQQCLYNIALRKMGISPRGSGPGYFAASPGHKTSSPANGWLPDSNDTHPVESRLNWPQPAQTAEFRIHEDSSVRPGEYLASALESRFSTRQTTAESVGDERAAHLTPPIEQVQDMDGTSRSVLEESVARETLQAVILHSAPSRVADEKDPTFRIQIHSNIYDSYGTRIVYILTIRASQKFGPRLDAYCRHRNKEYGVDWDFVYRYSLGGPNDGKEEKVISITYDMTPEDVHDEENPRIKIRDMDTIVVMKAKSRLAAMAENDTALSPPGSPVSVEIVDINNGETPVYQDAIRIQKWQQACEGKIMELEAYTAELQSLVSDQREKLELQEMTIADLETRNMKLMTDELRASRALPLRQSYAHLGHLFPGSAHAASSSSASTRIPDRHEFMARLQAARDPREHTMPRQQAKPVKFPVFSHNQHQPERARNFDVDGLPLFHGQDNPPLLDRHSMGYRGNTGSLRRGTDTSDFPHQHPMSQLMRRQGPVRDAGAELEVRKFGDRDEKMYNK</sequence>
<keyword evidence="1" id="KW-0479">Metal-binding</keyword>
<dbReference type="PROSITE" id="PS50157">
    <property type="entry name" value="ZINC_FINGER_C2H2_2"/>
    <property type="match status" value="1"/>
</dbReference>
<gene>
    <name evidence="4" type="ORF">BDW02DRAFT_634356</name>
</gene>
<proteinExistence type="predicted"/>
<feature type="compositionally biased region" description="Basic and acidic residues" evidence="2">
    <location>
        <begin position="1"/>
        <end position="13"/>
    </location>
</feature>
<feature type="compositionally biased region" description="Basic and acidic residues" evidence="2">
    <location>
        <begin position="753"/>
        <end position="762"/>
    </location>
</feature>
<keyword evidence="5" id="KW-1185">Reference proteome</keyword>
<feature type="region of interest" description="Disordered" evidence="2">
    <location>
        <begin position="234"/>
        <end position="262"/>
    </location>
</feature>
<evidence type="ECO:0000259" key="3">
    <source>
        <dbReference type="PROSITE" id="PS50157"/>
    </source>
</evidence>
<dbReference type="GO" id="GO:0008270">
    <property type="term" value="F:zinc ion binding"/>
    <property type="evidence" value="ECO:0007669"/>
    <property type="project" value="UniProtKB-KW"/>
</dbReference>